<feature type="domain" description="HTH araC/xylS-type" evidence="4">
    <location>
        <begin position="214"/>
        <end position="312"/>
    </location>
</feature>
<dbReference type="PROSITE" id="PS01124">
    <property type="entry name" value="HTH_ARAC_FAMILY_2"/>
    <property type="match status" value="1"/>
</dbReference>
<protein>
    <submittedName>
        <fullName evidence="5">AraC family transcriptional regulator</fullName>
    </submittedName>
</protein>
<keyword evidence="2" id="KW-0238">DNA-binding</keyword>
<dbReference type="HOGENOM" id="CLU_000445_100_0_4"/>
<sequence length="320" mass="34997">MLARQGNRFEDLVMDMTDIAASRAAGQRELASLIGRFAPVDGSHATAVPGLMLHKHVRPVDLGCAVSRAALVIAAQGAKRVIVAGHAYEYDAQNCLITSIDLPILSRVTRASADAPYLCLSLTLDPQRIVELAAEMRLPEPESGPEGEGIALAELTTPLLDAALRLVRLLDTPADIPVLAPLIEKEMLYRLLTSAQGTRLRHMAVAGSQTHRIARAIEWIRAHFAEPMRVETLANAVNMSVSSLHHHFKHVTTLSPLQYQKQLRLHEARRLLLQQGGDVGSVAASVGYESASQFSREYSRLFGAPPMRDVAHLRRRELLG</sequence>
<dbReference type="PANTHER" id="PTHR43436:SF1">
    <property type="entry name" value="TRANSCRIPTIONAL REGULATORY PROTEIN"/>
    <property type="match status" value="1"/>
</dbReference>
<dbReference type="eggNOG" id="COG4977">
    <property type="taxonomic scope" value="Bacteria"/>
</dbReference>
<dbReference type="Gene3D" id="1.10.10.60">
    <property type="entry name" value="Homeodomain-like"/>
    <property type="match status" value="2"/>
</dbReference>
<dbReference type="STRING" id="395019.BMULJ_04757"/>
<dbReference type="InterPro" id="IPR009594">
    <property type="entry name" value="Tscrpt_reg_HTH_AraC_N"/>
</dbReference>
<keyword evidence="3" id="KW-0804">Transcription</keyword>
<dbReference type="InterPro" id="IPR018062">
    <property type="entry name" value="HTH_AraC-typ_CS"/>
</dbReference>
<reference evidence="5 6" key="1">
    <citation type="submission" date="2007-04" db="EMBL/GenBank/DDBJ databases">
        <title>Complete genome sequence of Burkholderia multivorans ATCC 17616.</title>
        <authorList>
            <person name="Ohtsubo Y."/>
            <person name="Yamashita A."/>
            <person name="Kurokawa K."/>
            <person name="Takami H."/>
            <person name="Yuhara S."/>
            <person name="Nishiyama E."/>
            <person name="Endo R."/>
            <person name="Miyazaki R."/>
            <person name="Ono A."/>
            <person name="Yano K."/>
            <person name="Ito M."/>
            <person name="Sota M."/>
            <person name="Yuji N."/>
            <person name="Hattori M."/>
            <person name="Tsuda M."/>
        </authorList>
    </citation>
    <scope>NUCLEOTIDE SEQUENCE [LARGE SCALE GENOMIC DNA]</scope>
    <source>
        <strain evidence="6">ATCC 17616 / 249</strain>
    </source>
</reference>
<dbReference type="InterPro" id="IPR009057">
    <property type="entry name" value="Homeodomain-like_sf"/>
</dbReference>
<dbReference type="GO" id="GO:0043565">
    <property type="term" value="F:sequence-specific DNA binding"/>
    <property type="evidence" value="ECO:0007669"/>
    <property type="project" value="InterPro"/>
</dbReference>
<accession>A0A0H3KW60</accession>
<evidence type="ECO:0000259" key="4">
    <source>
        <dbReference type="PROSITE" id="PS01124"/>
    </source>
</evidence>
<dbReference type="SUPFAM" id="SSF46689">
    <property type="entry name" value="Homeodomain-like"/>
    <property type="match status" value="2"/>
</dbReference>
<organism evidence="5 6">
    <name type="scientific">Burkholderia multivorans (strain ATCC 17616 / 249)</name>
    <dbReference type="NCBI Taxonomy" id="395019"/>
    <lineage>
        <taxon>Bacteria</taxon>
        <taxon>Pseudomonadati</taxon>
        <taxon>Pseudomonadota</taxon>
        <taxon>Betaproteobacteria</taxon>
        <taxon>Burkholderiales</taxon>
        <taxon>Burkholderiaceae</taxon>
        <taxon>Burkholderia</taxon>
        <taxon>Burkholderia cepacia complex</taxon>
    </lineage>
</organism>
<dbReference type="Proteomes" id="UP000008815">
    <property type="component" value="Chromosome 2"/>
</dbReference>
<dbReference type="KEGG" id="bmu:Bmul_3759"/>
<dbReference type="AlphaFoldDB" id="A0A0H3KW60"/>
<evidence type="ECO:0000313" key="5">
    <source>
        <dbReference type="EMBL" id="BAG46604.1"/>
    </source>
</evidence>
<keyword evidence="1" id="KW-0805">Transcription regulation</keyword>
<dbReference type="KEGG" id="bmj:BMULJ_04757"/>
<proteinExistence type="predicted"/>
<evidence type="ECO:0000256" key="2">
    <source>
        <dbReference type="ARBA" id="ARBA00023125"/>
    </source>
</evidence>
<dbReference type="SMART" id="SM00342">
    <property type="entry name" value="HTH_ARAC"/>
    <property type="match status" value="1"/>
</dbReference>
<evidence type="ECO:0000256" key="3">
    <source>
        <dbReference type="ARBA" id="ARBA00023163"/>
    </source>
</evidence>
<dbReference type="PROSITE" id="PS00041">
    <property type="entry name" value="HTH_ARAC_FAMILY_1"/>
    <property type="match status" value="1"/>
</dbReference>
<dbReference type="InterPro" id="IPR018060">
    <property type="entry name" value="HTH_AraC"/>
</dbReference>
<evidence type="ECO:0000256" key="1">
    <source>
        <dbReference type="ARBA" id="ARBA00023015"/>
    </source>
</evidence>
<dbReference type="Pfam" id="PF12833">
    <property type="entry name" value="HTH_18"/>
    <property type="match status" value="1"/>
</dbReference>
<name>A0A0H3KW60_BURM1</name>
<gene>
    <name evidence="5" type="ordered locus">BMULJ_04757</name>
</gene>
<dbReference type="Pfam" id="PF06719">
    <property type="entry name" value="AraC_N"/>
    <property type="match status" value="1"/>
</dbReference>
<keyword evidence="6" id="KW-1185">Reference proteome</keyword>
<dbReference type="GO" id="GO:0003700">
    <property type="term" value="F:DNA-binding transcription factor activity"/>
    <property type="evidence" value="ECO:0007669"/>
    <property type="project" value="InterPro"/>
</dbReference>
<dbReference type="PANTHER" id="PTHR43436">
    <property type="entry name" value="ARAC-FAMILY TRANSCRIPTIONAL REGULATOR"/>
    <property type="match status" value="1"/>
</dbReference>
<evidence type="ECO:0000313" key="6">
    <source>
        <dbReference type="Proteomes" id="UP000008815"/>
    </source>
</evidence>
<dbReference type="EMBL" id="AP009386">
    <property type="protein sequence ID" value="BAG46604.1"/>
    <property type="molecule type" value="Genomic_DNA"/>
</dbReference>